<feature type="compositionally biased region" description="Basic residues" evidence="1">
    <location>
        <begin position="83"/>
        <end position="114"/>
    </location>
</feature>
<gene>
    <name evidence="2" type="ORF">JKP88DRAFT_244533</name>
</gene>
<feature type="compositionally biased region" description="Low complexity" evidence="1">
    <location>
        <begin position="115"/>
        <end position="129"/>
    </location>
</feature>
<organism evidence="2 3">
    <name type="scientific">Tribonema minus</name>
    <dbReference type="NCBI Taxonomy" id="303371"/>
    <lineage>
        <taxon>Eukaryota</taxon>
        <taxon>Sar</taxon>
        <taxon>Stramenopiles</taxon>
        <taxon>Ochrophyta</taxon>
        <taxon>PX clade</taxon>
        <taxon>Xanthophyceae</taxon>
        <taxon>Tribonematales</taxon>
        <taxon>Tribonemataceae</taxon>
        <taxon>Tribonema</taxon>
    </lineage>
</organism>
<keyword evidence="3" id="KW-1185">Reference proteome</keyword>
<protein>
    <submittedName>
        <fullName evidence="2">Uncharacterized protein</fullName>
    </submittedName>
</protein>
<comment type="caution">
    <text evidence="2">The sequence shown here is derived from an EMBL/GenBank/DDBJ whole genome shotgun (WGS) entry which is preliminary data.</text>
</comment>
<accession>A0A835Z0D3</accession>
<feature type="region of interest" description="Disordered" evidence="1">
    <location>
        <begin position="83"/>
        <end position="129"/>
    </location>
</feature>
<evidence type="ECO:0000313" key="2">
    <source>
        <dbReference type="EMBL" id="KAG5184941.1"/>
    </source>
</evidence>
<evidence type="ECO:0000313" key="3">
    <source>
        <dbReference type="Proteomes" id="UP000664859"/>
    </source>
</evidence>
<evidence type="ECO:0000256" key="1">
    <source>
        <dbReference type="SAM" id="MobiDB-lite"/>
    </source>
</evidence>
<name>A0A835Z0D3_9STRA</name>
<sequence length="129" mass="15073">MKLYCTPEPTMRKRRHRMWRDMHRRPRRIILVGACARFPARGRAGGGAVIDRDTNARANLGMRGVYATCGVDDIIPGIIRIKKRRRTPKRRKATRRTPKRRKATRRTTRRRRTARTAPTVTRAAMVGQW</sequence>
<dbReference type="AlphaFoldDB" id="A0A835Z0D3"/>
<dbReference type="EMBL" id="JAFCMP010000146">
    <property type="protein sequence ID" value="KAG5184941.1"/>
    <property type="molecule type" value="Genomic_DNA"/>
</dbReference>
<proteinExistence type="predicted"/>
<reference evidence="2" key="1">
    <citation type="submission" date="2021-02" db="EMBL/GenBank/DDBJ databases">
        <title>First Annotated Genome of the Yellow-green Alga Tribonema minus.</title>
        <authorList>
            <person name="Mahan K.M."/>
        </authorList>
    </citation>
    <scope>NUCLEOTIDE SEQUENCE</scope>
    <source>
        <strain evidence="2">UTEX B ZZ1240</strain>
    </source>
</reference>
<dbReference type="Proteomes" id="UP000664859">
    <property type="component" value="Unassembled WGS sequence"/>
</dbReference>